<sequence>MRVCAAIVAVVLSIGSGVLAAPANAADSPLGEAAKKAQGQTSAQPQRRSNAALTKERDSHPRGTQDTTTEGREQASYPSGPQLALLILALCLSVFLVALDQTIIAPALGAITAQFQSVKDIGWYGSSYLLTTTALQPVYGAVYRQFDVKAVYLVAVFVFEVGSLVTAVAPTSTVFIVGRAVSGVGTAGIFSGSIVILSLSMPLGRRPLVFGLIGGMWGIASVAGPLLGGAFTQNVTWRWCFYINLPIGGLAMVIVFCVVSVHRNSVDSPPTPFAHRLRQLDLSGVALFVPAIVCLLLALQWGGAEYEWRDSRIIGLLVGFGLLTVVFAAVQLYKGDGGTLPPRLFADRNVLCAMLFAFFFGAGFFPLVFYLSLYFQAIQGDTAVQAGIKILPLLLATVFASIGAGIIVSTFGYYNPVIIPCTLLFIVGSAMLTTLDVDNTPLRKWFGYQVLTGIGIGPGFQTGVLTVQTVLPQDMVPVGVACVQFFQALGGAVFVAVAQTLFQNGIIDGVARLGFDGRAFINSGANEIEQVLARLDRLGLRKPVLEAYMTGLRHTFFISIAAAACAFFCVLGLEWKSVKKSPYGRARPNEAPSIPP</sequence>
<dbReference type="OrthoDB" id="10021397at2759"/>
<dbReference type="GO" id="GO:0022857">
    <property type="term" value="F:transmembrane transporter activity"/>
    <property type="evidence" value="ECO:0007669"/>
    <property type="project" value="InterPro"/>
</dbReference>
<feature type="chain" id="PRO_5034232770" evidence="8">
    <location>
        <begin position="21"/>
        <end position="596"/>
    </location>
</feature>
<dbReference type="CDD" id="cd17502">
    <property type="entry name" value="MFS_Azr1_MDR_like"/>
    <property type="match status" value="1"/>
</dbReference>
<evidence type="ECO:0000256" key="2">
    <source>
        <dbReference type="ARBA" id="ARBA00022448"/>
    </source>
</evidence>
<dbReference type="Gene3D" id="1.20.1250.20">
    <property type="entry name" value="MFS general substrate transporter like domains"/>
    <property type="match status" value="1"/>
</dbReference>
<reference evidence="10 11" key="1">
    <citation type="journal article" date="2020" name="G3 (Bethesda)">
        <title>Genetic Underpinnings of Host Manipulation by Ophiocordyceps as Revealed by Comparative Transcriptomics.</title>
        <authorList>
            <person name="Will I."/>
            <person name="Das B."/>
            <person name="Trinh T."/>
            <person name="Brachmann A."/>
            <person name="Ohm R.A."/>
            <person name="de Bekker C."/>
        </authorList>
    </citation>
    <scope>NUCLEOTIDE SEQUENCE [LARGE SCALE GENOMIC DNA]</scope>
    <source>
        <strain evidence="10 11">EC05</strain>
    </source>
</reference>
<name>A0A8H4QDN3_9HYPO</name>
<feature type="transmembrane region" description="Helical" evidence="7">
    <location>
        <begin position="121"/>
        <end position="139"/>
    </location>
</feature>
<evidence type="ECO:0000313" key="10">
    <source>
        <dbReference type="EMBL" id="KAF4595640.1"/>
    </source>
</evidence>
<evidence type="ECO:0000256" key="3">
    <source>
        <dbReference type="ARBA" id="ARBA00022692"/>
    </source>
</evidence>
<keyword evidence="4 7" id="KW-1133">Transmembrane helix</keyword>
<feature type="transmembrane region" description="Helical" evidence="7">
    <location>
        <begin position="151"/>
        <end position="169"/>
    </location>
</feature>
<dbReference type="Proteomes" id="UP000562929">
    <property type="component" value="Unassembled WGS sequence"/>
</dbReference>
<feature type="transmembrane region" description="Helical" evidence="7">
    <location>
        <begin position="417"/>
        <end position="435"/>
    </location>
</feature>
<feature type="transmembrane region" description="Helical" evidence="7">
    <location>
        <begin position="181"/>
        <end position="201"/>
    </location>
</feature>
<dbReference type="AlphaFoldDB" id="A0A8H4QDN3"/>
<evidence type="ECO:0000256" key="6">
    <source>
        <dbReference type="SAM" id="MobiDB-lite"/>
    </source>
</evidence>
<keyword evidence="3 7" id="KW-0812">Transmembrane</keyword>
<feature type="signal peptide" evidence="8">
    <location>
        <begin position="1"/>
        <end position="20"/>
    </location>
</feature>
<gene>
    <name evidence="10" type="ORF">GQ602_001253</name>
</gene>
<dbReference type="FunFam" id="1.20.1720.10:FF:000012">
    <property type="entry name" value="MFS toxin efflux pump (AflT)"/>
    <property type="match status" value="1"/>
</dbReference>
<evidence type="ECO:0000256" key="1">
    <source>
        <dbReference type="ARBA" id="ARBA00004141"/>
    </source>
</evidence>
<accession>A0A8H4QDN3</accession>
<feature type="transmembrane region" description="Helical" evidence="7">
    <location>
        <begin position="313"/>
        <end position="333"/>
    </location>
</feature>
<feature type="domain" description="Major facilitator superfamily (MFS) profile" evidence="9">
    <location>
        <begin position="86"/>
        <end position="542"/>
    </location>
</feature>
<feature type="compositionally biased region" description="Polar residues" evidence="6">
    <location>
        <begin position="38"/>
        <end position="52"/>
    </location>
</feature>
<dbReference type="InterPro" id="IPR020846">
    <property type="entry name" value="MFS_dom"/>
</dbReference>
<feature type="compositionally biased region" description="Basic and acidic residues" evidence="6">
    <location>
        <begin position="54"/>
        <end position="73"/>
    </location>
</feature>
<keyword evidence="8" id="KW-0732">Signal</keyword>
<feature type="transmembrane region" description="Helical" evidence="7">
    <location>
        <begin position="239"/>
        <end position="262"/>
    </location>
</feature>
<keyword evidence="5 7" id="KW-0472">Membrane</keyword>
<feature type="transmembrane region" description="Helical" evidence="7">
    <location>
        <begin position="353"/>
        <end position="378"/>
    </location>
</feature>
<evidence type="ECO:0000256" key="7">
    <source>
        <dbReference type="SAM" id="Phobius"/>
    </source>
</evidence>
<dbReference type="PANTHER" id="PTHR23501:SF198">
    <property type="entry name" value="AZOLE RESISTANCE PROTEIN 1-RELATED"/>
    <property type="match status" value="1"/>
</dbReference>
<feature type="transmembrane region" description="Helical" evidence="7">
    <location>
        <begin position="282"/>
        <end position="301"/>
    </location>
</feature>
<comment type="caution">
    <text evidence="10">The sequence shown here is derived from an EMBL/GenBank/DDBJ whole genome shotgun (WGS) entry which is preliminary data.</text>
</comment>
<dbReference type="Pfam" id="PF07690">
    <property type="entry name" value="MFS_1"/>
    <property type="match status" value="1"/>
</dbReference>
<proteinExistence type="predicted"/>
<feature type="region of interest" description="Disordered" evidence="6">
    <location>
        <begin position="31"/>
        <end position="77"/>
    </location>
</feature>
<dbReference type="PROSITE" id="PS50850">
    <property type="entry name" value="MFS"/>
    <property type="match status" value="1"/>
</dbReference>
<comment type="subcellular location">
    <subcellularLocation>
        <location evidence="1">Membrane</location>
        <topology evidence="1">Multi-pass membrane protein</topology>
    </subcellularLocation>
</comment>
<feature type="transmembrane region" description="Helical" evidence="7">
    <location>
        <begin position="83"/>
        <end position="109"/>
    </location>
</feature>
<dbReference type="SUPFAM" id="SSF103473">
    <property type="entry name" value="MFS general substrate transporter"/>
    <property type="match status" value="1"/>
</dbReference>
<dbReference type="GO" id="GO:0005886">
    <property type="term" value="C:plasma membrane"/>
    <property type="evidence" value="ECO:0007669"/>
    <property type="project" value="TreeGrafter"/>
</dbReference>
<dbReference type="InterPro" id="IPR036259">
    <property type="entry name" value="MFS_trans_sf"/>
</dbReference>
<keyword evidence="11" id="KW-1185">Reference proteome</keyword>
<organism evidence="10 11">
    <name type="scientific">Ophiocordyceps camponoti-floridani</name>
    <dbReference type="NCBI Taxonomy" id="2030778"/>
    <lineage>
        <taxon>Eukaryota</taxon>
        <taxon>Fungi</taxon>
        <taxon>Dikarya</taxon>
        <taxon>Ascomycota</taxon>
        <taxon>Pezizomycotina</taxon>
        <taxon>Sordariomycetes</taxon>
        <taxon>Hypocreomycetidae</taxon>
        <taxon>Hypocreales</taxon>
        <taxon>Ophiocordycipitaceae</taxon>
        <taxon>Ophiocordyceps</taxon>
    </lineage>
</organism>
<protein>
    <submittedName>
        <fullName evidence="10">MFS toxin efflux pump (AflT)</fullName>
    </submittedName>
</protein>
<feature type="transmembrane region" description="Helical" evidence="7">
    <location>
        <begin position="207"/>
        <end position="227"/>
    </location>
</feature>
<keyword evidence="2" id="KW-0813">Transport</keyword>
<dbReference type="InterPro" id="IPR011701">
    <property type="entry name" value="MFS"/>
</dbReference>
<evidence type="ECO:0000259" key="9">
    <source>
        <dbReference type="PROSITE" id="PS50850"/>
    </source>
</evidence>
<dbReference type="Gene3D" id="1.20.1720.10">
    <property type="entry name" value="Multidrug resistance protein D"/>
    <property type="match status" value="1"/>
</dbReference>
<feature type="transmembrane region" description="Helical" evidence="7">
    <location>
        <begin position="390"/>
        <end position="411"/>
    </location>
</feature>
<feature type="transmembrane region" description="Helical" evidence="7">
    <location>
        <begin position="555"/>
        <end position="573"/>
    </location>
</feature>
<evidence type="ECO:0000313" key="11">
    <source>
        <dbReference type="Proteomes" id="UP000562929"/>
    </source>
</evidence>
<dbReference type="EMBL" id="JAACLJ010000001">
    <property type="protein sequence ID" value="KAF4595640.1"/>
    <property type="molecule type" value="Genomic_DNA"/>
</dbReference>
<dbReference type="FunFam" id="1.20.1250.20:FF:000196">
    <property type="entry name" value="MFS toxin efflux pump (AflT)"/>
    <property type="match status" value="1"/>
</dbReference>
<evidence type="ECO:0000256" key="4">
    <source>
        <dbReference type="ARBA" id="ARBA00022989"/>
    </source>
</evidence>
<evidence type="ECO:0000256" key="8">
    <source>
        <dbReference type="SAM" id="SignalP"/>
    </source>
</evidence>
<evidence type="ECO:0000256" key="5">
    <source>
        <dbReference type="ARBA" id="ARBA00023136"/>
    </source>
</evidence>
<dbReference type="PANTHER" id="PTHR23501">
    <property type="entry name" value="MAJOR FACILITATOR SUPERFAMILY"/>
    <property type="match status" value="1"/>
</dbReference>